<evidence type="ECO:0000256" key="1">
    <source>
        <dbReference type="ARBA" id="ARBA00004651"/>
    </source>
</evidence>
<dbReference type="KEGG" id="snan:I6N98_14080"/>
<organism evidence="10 11">
    <name type="scientific">Spongiibacter nanhainus</name>
    <dbReference type="NCBI Taxonomy" id="2794344"/>
    <lineage>
        <taxon>Bacteria</taxon>
        <taxon>Pseudomonadati</taxon>
        <taxon>Pseudomonadota</taxon>
        <taxon>Gammaproteobacteria</taxon>
        <taxon>Cellvibrionales</taxon>
        <taxon>Spongiibacteraceae</taxon>
        <taxon>Spongiibacter</taxon>
    </lineage>
</organism>
<evidence type="ECO:0000259" key="9">
    <source>
        <dbReference type="Pfam" id="PF12704"/>
    </source>
</evidence>
<reference evidence="10 11" key="1">
    <citation type="submission" date="2020-12" db="EMBL/GenBank/DDBJ databases">
        <authorList>
            <person name="Shan Y."/>
        </authorList>
    </citation>
    <scope>NUCLEOTIDE SEQUENCE [LARGE SCALE GENOMIC DNA]</scope>
    <source>
        <strain evidence="11">csc3.9</strain>
    </source>
</reference>
<name>A0A7T4UPA8_9GAMM</name>
<dbReference type="GO" id="GO:0005886">
    <property type="term" value="C:plasma membrane"/>
    <property type="evidence" value="ECO:0007669"/>
    <property type="project" value="UniProtKB-SubCell"/>
</dbReference>
<feature type="region of interest" description="Disordered" evidence="6">
    <location>
        <begin position="214"/>
        <end position="248"/>
    </location>
</feature>
<protein>
    <submittedName>
        <fullName evidence="10">ABC transporter permease</fullName>
    </submittedName>
</protein>
<accession>A0A7T4UPA8</accession>
<feature type="transmembrane region" description="Helical" evidence="7">
    <location>
        <begin position="274"/>
        <end position="295"/>
    </location>
</feature>
<comment type="subcellular location">
    <subcellularLocation>
        <location evidence="1">Cell membrane</location>
        <topology evidence="1">Multi-pass membrane protein</topology>
    </subcellularLocation>
</comment>
<evidence type="ECO:0000259" key="8">
    <source>
        <dbReference type="Pfam" id="PF02687"/>
    </source>
</evidence>
<evidence type="ECO:0000256" key="7">
    <source>
        <dbReference type="SAM" id="Phobius"/>
    </source>
</evidence>
<dbReference type="InterPro" id="IPR003838">
    <property type="entry name" value="ABC3_permease_C"/>
</dbReference>
<dbReference type="Pfam" id="PF02687">
    <property type="entry name" value="FtsX"/>
    <property type="match status" value="1"/>
</dbReference>
<dbReference type="Proteomes" id="UP000596063">
    <property type="component" value="Chromosome"/>
</dbReference>
<keyword evidence="2" id="KW-1003">Cell membrane</keyword>
<dbReference type="Pfam" id="PF12704">
    <property type="entry name" value="MacB_PCD"/>
    <property type="match status" value="1"/>
</dbReference>
<dbReference type="PANTHER" id="PTHR43738">
    <property type="entry name" value="ABC TRANSPORTER, MEMBRANE PROTEIN"/>
    <property type="match status" value="1"/>
</dbReference>
<dbReference type="AlphaFoldDB" id="A0A7T4UPA8"/>
<sequence>MFIHLALRSLWSRKGSVLLTFFAITVSVFVLLGVETIRHQAKSSFNNTVSGIDLIVGARTGDVNLLLYSVFRLGNATNNISWQSYQAIANDPKVAWTIPLSLGDSHKGYRVMGTTDEYFQHFRYGGDRALVLAQGKAFRDTFDIVLGSAVARALGYQLGDKIVLAHGLGSTSFSKHEDSPFEVVGILQTTGTPVDQTLHVSLAGIEAIHAGWPSGSPTSSYPSTDQHSSHQHTHSQAASADQHETHHEENPDAITAFMVGLTSKLATFQMQRQINTYSGEALLAILPGVTISQLWQMMAVMEHTLQLIAALVLLASLLGLAAMLLATLRERGPEIAVMRAIGASPLFVFALLEVEAIIISLASCVLAALLLTVGASLSADWLAAQFSLVMDSGPILNSGSALILGLVLAATIIITLVPGIQAYRYALREQL</sequence>
<feature type="domain" description="ABC3 transporter permease C-terminal" evidence="8">
    <location>
        <begin position="307"/>
        <end position="425"/>
    </location>
</feature>
<evidence type="ECO:0000313" key="11">
    <source>
        <dbReference type="Proteomes" id="UP000596063"/>
    </source>
</evidence>
<feature type="transmembrane region" description="Helical" evidence="7">
    <location>
        <begin position="395"/>
        <end position="420"/>
    </location>
</feature>
<keyword evidence="5 7" id="KW-0472">Membrane</keyword>
<dbReference type="RefSeq" id="WP_198568979.1">
    <property type="nucleotide sequence ID" value="NZ_CP066167.1"/>
</dbReference>
<feature type="transmembrane region" description="Helical" evidence="7">
    <location>
        <begin position="307"/>
        <end position="326"/>
    </location>
</feature>
<keyword evidence="3 7" id="KW-0812">Transmembrane</keyword>
<dbReference type="InterPro" id="IPR051125">
    <property type="entry name" value="ABC-4/HrtB_transporter"/>
</dbReference>
<evidence type="ECO:0000256" key="6">
    <source>
        <dbReference type="SAM" id="MobiDB-lite"/>
    </source>
</evidence>
<dbReference type="InterPro" id="IPR025857">
    <property type="entry name" value="MacB_PCD"/>
</dbReference>
<keyword evidence="4 7" id="KW-1133">Transmembrane helix</keyword>
<proteinExistence type="predicted"/>
<dbReference type="EMBL" id="CP066167">
    <property type="protein sequence ID" value="QQD17478.1"/>
    <property type="molecule type" value="Genomic_DNA"/>
</dbReference>
<gene>
    <name evidence="10" type="ORF">I6N98_14080</name>
</gene>
<evidence type="ECO:0000313" key="10">
    <source>
        <dbReference type="EMBL" id="QQD17478.1"/>
    </source>
</evidence>
<evidence type="ECO:0000256" key="2">
    <source>
        <dbReference type="ARBA" id="ARBA00022475"/>
    </source>
</evidence>
<feature type="transmembrane region" description="Helical" evidence="7">
    <location>
        <begin position="15"/>
        <end position="34"/>
    </location>
</feature>
<evidence type="ECO:0000256" key="3">
    <source>
        <dbReference type="ARBA" id="ARBA00022692"/>
    </source>
</evidence>
<feature type="compositionally biased region" description="Low complexity" evidence="6">
    <location>
        <begin position="214"/>
        <end position="226"/>
    </location>
</feature>
<evidence type="ECO:0000256" key="4">
    <source>
        <dbReference type="ARBA" id="ARBA00022989"/>
    </source>
</evidence>
<evidence type="ECO:0000256" key="5">
    <source>
        <dbReference type="ARBA" id="ARBA00023136"/>
    </source>
</evidence>
<feature type="transmembrane region" description="Helical" evidence="7">
    <location>
        <begin position="346"/>
        <end position="375"/>
    </location>
</feature>
<keyword evidence="11" id="KW-1185">Reference proteome</keyword>
<dbReference type="PANTHER" id="PTHR43738:SF2">
    <property type="entry name" value="ABC TRANSPORTER PERMEASE"/>
    <property type="match status" value="1"/>
</dbReference>
<feature type="domain" description="MacB-like periplasmic core" evidence="9">
    <location>
        <begin position="18"/>
        <end position="202"/>
    </location>
</feature>